<dbReference type="PRINTS" id="PR00119">
    <property type="entry name" value="CATATPASE"/>
</dbReference>
<evidence type="ECO:0000256" key="3">
    <source>
        <dbReference type="ARBA" id="ARBA00022692"/>
    </source>
</evidence>
<dbReference type="NCBIfam" id="TIGR01494">
    <property type="entry name" value="ATPase_P-type"/>
    <property type="match status" value="1"/>
</dbReference>
<evidence type="ECO:0000256" key="1">
    <source>
        <dbReference type="ARBA" id="ARBA00004370"/>
    </source>
</evidence>
<dbReference type="EMBL" id="OY288114">
    <property type="protein sequence ID" value="CAJ0857592.1"/>
    <property type="molecule type" value="Genomic_DNA"/>
</dbReference>
<dbReference type="GO" id="GO:0019829">
    <property type="term" value="F:ATPase-coupled monoatomic cation transmembrane transporter activity"/>
    <property type="evidence" value="ECO:0007669"/>
    <property type="project" value="InterPro"/>
</dbReference>
<dbReference type="InterPro" id="IPR018303">
    <property type="entry name" value="ATPase_P-typ_P_site"/>
</dbReference>
<comment type="similarity">
    <text evidence="2">Belongs to the cation transport ATPase (P-type) (TC 3.A.3) family. Type IB subfamily.</text>
</comment>
<keyword evidence="4" id="KW-1278">Translocase</keyword>
<dbReference type="InterPro" id="IPR001757">
    <property type="entry name" value="P_typ_ATPase"/>
</dbReference>
<dbReference type="Gene3D" id="3.40.50.1000">
    <property type="entry name" value="HAD superfamily/HAD-like"/>
    <property type="match status" value="1"/>
</dbReference>
<dbReference type="InterPro" id="IPR023299">
    <property type="entry name" value="ATPase_P-typ_cyto_dom_N"/>
</dbReference>
<evidence type="ECO:0000256" key="4">
    <source>
        <dbReference type="ARBA" id="ARBA00022967"/>
    </source>
</evidence>
<dbReference type="GO" id="GO:0005524">
    <property type="term" value="F:ATP binding"/>
    <property type="evidence" value="ECO:0007669"/>
    <property type="project" value="InterPro"/>
</dbReference>
<organism evidence="9">
    <name type="scientific">freshwater sediment metagenome</name>
    <dbReference type="NCBI Taxonomy" id="556182"/>
    <lineage>
        <taxon>unclassified sequences</taxon>
        <taxon>metagenomes</taxon>
        <taxon>ecological metagenomes</taxon>
    </lineage>
</organism>
<evidence type="ECO:0000256" key="7">
    <source>
        <dbReference type="SAM" id="Phobius"/>
    </source>
</evidence>
<keyword evidence="6 7" id="KW-0472">Membrane</keyword>
<dbReference type="SFLD" id="SFLDF00027">
    <property type="entry name" value="p-type_atpase"/>
    <property type="match status" value="1"/>
</dbReference>
<dbReference type="SUPFAM" id="SSF81653">
    <property type="entry name" value="Calcium ATPase, transduction domain A"/>
    <property type="match status" value="1"/>
</dbReference>
<gene>
    <name evidence="9" type="primary">PMA1/PMA2</name>
    <name evidence="9" type="ORF">AMST5_01034</name>
</gene>
<name>A0AA48LXT9_9ZZZZ</name>
<comment type="subcellular location">
    <subcellularLocation>
        <location evidence="1">Membrane</location>
    </subcellularLocation>
</comment>
<dbReference type="GO" id="GO:0016020">
    <property type="term" value="C:membrane"/>
    <property type="evidence" value="ECO:0007669"/>
    <property type="project" value="UniProtKB-SubCell"/>
</dbReference>
<dbReference type="Pfam" id="PF00702">
    <property type="entry name" value="Hydrolase"/>
    <property type="match status" value="1"/>
</dbReference>
<dbReference type="InterPro" id="IPR008250">
    <property type="entry name" value="ATPase_P-typ_transduc_dom_A_sf"/>
</dbReference>
<dbReference type="InterPro" id="IPR051014">
    <property type="entry name" value="Cation_Transport_ATPase_IB"/>
</dbReference>
<dbReference type="GO" id="GO:0016887">
    <property type="term" value="F:ATP hydrolysis activity"/>
    <property type="evidence" value="ECO:0007669"/>
    <property type="project" value="InterPro"/>
</dbReference>
<dbReference type="InterPro" id="IPR027256">
    <property type="entry name" value="P-typ_ATPase_IB"/>
</dbReference>
<dbReference type="Gene3D" id="2.70.150.10">
    <property type="entry name" value="Calcium-transporting ATPase, cytoplasmic transduction domain A"/>
    <property type="match status" value="1"/>
</dbReference>
<dbReference type="SFLD" id="SFLDG00002">
    <property type="entry name" value="C1.7:_P-type_atpase_like"/>
    <property type="match status" value="1"/>
</dbReference>
<dbReference type="Gene3D" id="3.40.1110.10">
    <property type="entry name" value="Calcium-transporting ATPase, cytoplasmic domain N"/>
    <property type="match status" value="1"/>
</dbReference>
<feature type="domain" description="P-type ATPase A" evidence="8">
    <location>
        <begin position="350"/>
        <end position="446"/>
    </location>
</feature>
<dbReference type="SFLD" id="SFLDS00003">
    <property type="entry name" value="Haloacid_Dehalogenase"/>
    <property type="match status" value="1"/>
</dbReference>
<evidence type="ECO:0000256" key="6">
    <source>
        <dbReference type="ARBA" id="ARBA00023136"/>
    </source>
</evidence>
<sequence>MTSATLSGAQTPREFLRLGEARVGAKPFTLVTGATSAPASQKQKLAESTQLIEDEFGAVGVEIVSETLFADPRSALARAFYARAFAVSSVISIAIDAAARRAEILFRPGANDPTTTVRELQAAFRGGKTGWSGPPVEVAEYLGRNSSFRLYRYGGWVSTWIVRHESPGRIRLHNPALFRRREMRQSIEAELVNTFGVDRFSTQELTGSVLVYYNPRQIQKHQIIEILDSALAKAVDNGPSPVDLDLPVSVVSVLLAAASRFAFPALTPISAAVFLYSVIPSFKGAYQVAFKEKRLGVDVLDAIVVAACLATNQIFAGSVLGLTLSISRKLVEKTEADSKKMLVNVFGKQPRFVWLDKDGTEVETPLEKVRVGDVIVVHTGESVPVDGEVVDGMAMVDQHALTGESAPVEKIKGDKVLAATTLIAGKVRVSVTSAGEDTTSARLAQILNDTAGYTLDAQSKGEKLADSAVAPTLALGALSLATRGVNSAVAVVNCDLGTGIRMAAPIAMLSSLTLCAQHGILVKSGRALETMNDIDTYLFDKTGTLTRERPEVGRIMPFEGYDETQILRWTAAAENKFSHPIAKAILDKFAGLDLPMPEIDESKYAVGYGITVGVEGHVVRVGSARFMQHEGIPFPPELEQEIARVHDEGHSLIMVGVDDKLGGAIELQAAERSEVAEVIAGLRARGAKHLAIISGDHDRPTRRLAERLGMDRYFAEVLPQDKARYVETLQKEGRRVCFIGDGVNDSIALKKADVSISLRGASSIATDTAQIVFMEESLQKLLHLRDVSKGLQRNIDRSWGFILASNLVCVAGALFGGFGVMHSMVFNQIGGLLAVGNGLLPLREASQLQREKDQLAEFLAAHAALETLSTAKR</sequence>
<dbReference type="PANTHER" id="PTHR48085">
    <property type="entry name" value="CADMIUM/ZINC-TRANSPORTING ATPASE HMA2-RELATED"/>
    <property type="match status" value="1"/>
</dbReference>
<dbReference type="PROSITE" id="PS01229">
    <property type="entry name" value="COF_2"/>
    <property type="match status" value="1"/>
</dbReference>
<dbReference type="PROSITE" id="PS00154">
    <property type="entry name" value="ATPASE_E1_E2"/>
    <property type="match status" value="1"/>
</dbReference>
<dbReference type="Pfam" id="PF00122">
    <property type="entry name" value="E1-E2_ATPase"/>
    <property type="match status" value="1"/>
</dbReference>
<accession>A0AA48LXT9</accession>
<proteinExistence type="inferred from homology"/>
<reference evidence="9" key="1">
    <citation type="submission" date="2023-07" db="EMBL/GenBank/DDBJ databases">
        <authorList>
            <person name="Pelsma A.J. K."/>
        </authorList>
    </citation>
    <scope>NUCLEOTIDE SEQUENCE</scope>
</reference>
<evidence type="ECO:0000259" key="8">
    <source>
        <dbReference type="Pfam" id="PF00122"/>
    </source>
</evidence>
<feature type="transmembrane region" description="Helical" evidence="7">
    <location>
        <begin position="799"/>
        <end position="818"/>
    </location>
</feature>
<dbReference type="InterPro" id="IPR036412">
    <property type="entry name" value="HAD-like_sf"/>
</dbReference>
<evidence type="ECO:0000313" key="9">
    <source>
        <dbReference type="EMBL" id="CAJ0857592.1"/>
    </source>
</evidence>
<keyword evidence="3 7" id="KW-0812">Transmembrane</keyword>
<dbReference type="SUPFAM" id="SSF56784">
    <property type="entry name" value="HAD-like"/>
    <property type="match status" value="1"/>
</dbReference>
<evidence type="ECO:0000256" key="2">
    <source>
        <dbReference type="ARBA" id="ARBA00006024"/>
    </source>
</evidence>
<dbReference type="AlphaFoldDB" id="A0AA48LXT9"/>
<dbReference type="InterPro" id="IPR023214">
    <property type="entry name" value="HAD_sf"/>
</dbReference>
<dbReference type="PANTHER" id="PTHR48085:SF5">
    <property type="entry name" value="CADMIUM_ZINC-TRANSPORTING ATPASE HMA4-RELATED"/>
    <property type="match status" value="1"/>
</dbReference>
<protein>
    <submittedName>
        <fullName evidence="9">H+-transporting ATPase</fullName>
    </submittedName>
</protein>
<dbReference type="NCBIfam" id="TIGR01525">
    <property type="entry name" value="ATPase-IB_hvy"/>
    <property type="match status" value="1"/>
</dbReference>
<dbReference type="Pfam" id="PF19991">
    <property type="entry name" value="HMA_2"/>
    <property type="match status" value="1"/>
</dbReference>
<keyword evidence="5 7" id="KW-1133">Transmembrane helix</keyword>
<evidence type="ECO:0000256" key="5">
    <source>
        <dbReference type="ARBA" id="ARBA00022989"/>
    </source>
</evidence>
<dbReference type="InterPro" id="IPR059000">
    <property type="entry name" value="ATPase_P-type_domA"/>
</dbReference>
<dbReference type="InterPro" id="IPR044492">
    <property type="entry name" value="P_typ_ATPase_HD_dom"/>
</dbReference>